<keyword evidence="2" id="KW-1185">Reference proteome</keyword>
<name>A0A5S4WZQ1_9BRAD</name>
<organism evidence="1 2">
    <name type="scientific">Bradyrhizobium cytisi</name>
    <dbReference type="NCBI Taxonomy" id="515489"/>
    <lineage>
        <taxon>Bacteria</taxon>
        <taxon>Pseudomonadati</taxon>
        <taxon>Pseudomonadota</taxon>
        <taxon>Alphaproteobacteria</taxon>
        <taxon>Hyphomicrobiales</taxon>
        <taxon>Nitrobacteraceae</taxon>
        <taxon>Bradyrhizobium</taxon>
    </lineage>
</organism>
<accession>A0A5S4WZQ1</accession>
<evidence type="ECO:0000313" key="2">
    <source>
        <dbReference type="Proteomes" id="UP000324853"/>
    </source>
</evidence>
<sequence length="233" mass="25313">MSPACTAKFANAVKFVINRDLELARLNHGKRYAEWLETWGVQVSLTLTIEERSSLNPNAVWLPPTPANSIFTLAGGATVSADATRTDTLNFFYTIHDLYYRKYCQTGVQMGNSPSPLVRSDLKLREWLQAQVGPVATQDISPPSDPGGPLERNAISHEVKFVISTAGDLTPAWTLVQATINQNGALLSASRDRTHDLTITFGPNGGQKLALPALEAHFAKQVGLAVSTNLKGR</sequence>
<protein>
    <submittedName>
        <fullName evidence="1">Uncharacterized protein</fullName>
    </submittedName>
</protein>
<gene>
    <name evidence="1" type="ORF">FXB38_05990</name>
</gene>
<dbReference type="RefSeq" id="WP_148749840.1">
    <property type="nucleotide sequence ID" value="NZ_VSSR01000011.1"/>
</dbReference>
<dbReference type="EMBL" id="VSSR01000011">
    <property type="protein sequence ID" value="TYL86805.1"/>
    <property type="molecule type" value="Genomic_DNA"/>
</dbReference>
<evidence type="ECO:0000313" key="1">
    <source>
        <dbReference type="EMBL" id="TYL86805.1"/>
    </source>
</evidence>
<reference evidence="1 2" key="1">
    <citation type="submission" date="2019-08" db="EMBL/GenBank/DDBJ databases">
        <title>Bradyrhizobium hipponensis sp. nov., a rhizobium isolated from a Lupinus angustifolius root nodule in Tunisia.</title>
        <authorList>
            <person name="Off K."/>
            <person name="Rejili M."/>
            <person name="Mars M."/>
            <person name="Brachmann A."/>
            <person name="Marin M."/>
        </authorList>
    </citation>
    <scope>NUCLEOTIDE SEQUENCE [LARGE SCALE GENOMIC DNA]</scope>
    <source>
        <strain evidence="1 2">CTAW11</strain>
    </source>
</reference>
<dbReference type="AlphaFoldDB" id="A0A5S4WZQ1"/>
<dbReference type="OrthoDB" id="8253592at2"/>
<dbReference type="Proteomes" id="UP000324853">
    <property type="component" value="Unassembled WGS sequence"/>
</dbReference>
<proteinExistence type="predicted"/>
<comment type="caution">
    <text evidence="1">The sequence shown here is derived from an EMBL/GenBank/DDBJ whole genome shotgun (WGS) entry which is preliminary data.</text>
</comment>